<keyword evidence="1" id="KW-0560">Oxidoreductase</keyword>
<evidence type="ECO:0000259" key="2">
    <source>
        <dbReference type="Pfam" id="PF01558"/>
    </source>
</evidence>
<feature type="domain" description="Thiamine pyrophosphate enzyme TPP-binding" evidence="3">
    <location>
        <begin position="71"/>
        <end position="222"/>
    </location>
</feature>
<dbReference type="EMBL" id="DVOG01000155">
    <property type="protein sequence ID" value="HIV04681.1"/>
    <property type="molecule type" value="Genomic_DNA"/>
</dbReference>
<accession>A0A9D1NL89</accession>
<dbReference type="PANTHER" id="PTHR48084:SF3">
    <property type="entry name" value="SUBUNIT OF PYRUVATE:FLAVODOXIN OXIDOREDUCTASE"/>
    <property type="match status" value="1"/>
</dbReference>
<reference evidence="4" key="1">
    <citation type="submission" date="2020-10" db="EMBL/GenBank/DDBJ databases">
        <authorList>
            <person name="Gilroy R."/>
        </authorList>
    </citation>
    <scope>NUCLEOTIDE SEQUENCE</scope>
    <source>
        <strain evidence="4">10669</strain>
    </source>
</reference>
<feature type="domain" description="Pyruvate/ketoisovalerate oxidoreductase catalytic" evidence="2">
    <location>
        <begin position="314"/>
        <end position="486"/>
    </location>
</feature>
<dbReference type="GO" id="GO:0044281">
    <property type="term" value="P:small molecule metabolic process"/>
    <property type="evidence" value="ECO:0007669"/>
    <property type="project" value="UniProtKB-ARBA"/>
</dbReference>
<comment type="caution">
    <text evidence="4">The sequence shown here is derived from an EMBL/GenBank/DDBJ whole genome shotgun (WGS) entry which is preliminary data.</text>
</comment>
<reference evidence="4" key="2">
    <citation type="journal article" date="2021" name="PeerJ">
        <title>Extensive microbial diversity within the chicken gut microbiome revealed by metagenomics and culture.</title>
        <authorList>
            <person name="Gilroy R."/>
            <person name="Ravi A."/>
            <person name="Getino M."/>
            <person name="Pursley I."/>
            <person name="Horton D.L."/>
            <person name="Alikhan N.F."/>
            <person name="Baker D."/>
            <person name="Gharbi K."/>
            <person name="Hall N."/>
            <person name="Watson M."/>
            <person name="Adriaenssens E.M."/>
            <person name="Foster-Nyarko E."/>
            <person name="Jarju S."/>
            <person name="Secka A."/>
            <person name="Antonio M."/>
            <person name="Oren A."/>
            <person name="Chaudhuri R.R."/>
            <person name="La Ragione R."/>
            <person name="Hildebrand F."/>
            <person name="Pallen M.J."/>
        </authorList>
    </citation>
    <scope>NUCLEOTIDE SEQUENCE</scope>
    <source>
        <strain evidence="4">10669</strain>
    </source>
</reference>
<sequence length="497" mass="53440">MKTIRIIKDRPAGFLPEFAERPAPLRRSTHYCPGCGHGVLHKIVAEAIAEFGIKDRTTFISPVGCAVFGYYYMDCFGISTPHGRAPAVATGLSRAHGNGVVISYQGDGDLAAIGFNEFIHTVNRGENICYIFVNNAIYGMTGGQMAPTTLVGQKTSTTPRGRDAALDGLPFRVAEIVASQPNPVYVERVALSTPKEIMKARAAIRKAIKNTAERKGLSFVEVLSPCPVGLKKDAAGVSKFIDEEMTKIFPLGKFKDVSAERVPAAERVPVYDKEKVRAALFPPDDGAAGGVPADFRNRSQIFDKERRIKVAGAGGQGVLSLAFIIAHMGRLRNFNVTYLPTYGPEMRGGTADCSVVVSRGEIASPVVDANANMLIALNRPSLEKYLPQLKPTGIVIYDSSNIPLPRLGANQVAYGVPAAQTALESGNPRCANALILGAFARMMDELFLTPEDAADFTSVVEAAVRECFADKPKIIASNIEAFRVGKEKSFRAVSSGR</sequence>
<dbReference type="InterPro" id="IPR051457">
    <property type="entry name" value="2-oxoacid:Fd_oxidoreductase"/>
</dbReference>
<dbReference type="CDD" id="cd03375">
    <property type="entry name" value="TPP_OGFOR"/>
    <property type="match status" value="1"/>
</dbReference>
<evidence type="ECO:0000313" key="4">
    <source>
        <dbReference type="EMBL" id="HIV04681.1"/>
    </source>
</evidence>
<dbReference type="SUPFAM" id="SSF53323">
    <property type="entry name" value="Pyruvate-ferredoxin oxidoreductase, PFOR, domain III"/>
    <property type="match status" value="1"/>
</dbReference>
<name>A0A9D1NL89_9BACT</name>
<dbReference type="AlphaFoldDB" id="A0A9D1NL89"/>
<gene>
    <name evidence="4" type="ORF">IAC75_06000</name>
</gene>
<dbReference type="Gene3D" id="3.40.920.10">
    <property type="entry name" value="Pyruvate-ferredoxin oxidoreductase, PFOR, domain III"/>
    <property type="match status" value="1"/>
</dbReference>
<dbReference type="Pfam" id="PF01558">
    <property type="entry name" value="POR"/>
    <property type="match status" value="1"/>
</dbReference>
<dbReference type="GO" id="GO:0030976">
    <property type="term" value="F:thiamine pyrophosphate binding"/>
    <property type="evidence" value="ECO:0007669"/>
    <property type="project" value="InterPro"/>
</dbReference>
<dbReference type="Pfam" id="PF02775">
    <property type="entry name" value="TPP_enzyme_C"/>
    <property type="match status" value="1"/>
</dbReference>
<dbReference type="GO" id="GO:0045333">
    <property type="term" value="P:cellular respiration"/>
    <property type="evidence" value="ECO:0007669"/>
    <property type="project" value="UniProtKB-ARBA"/>
</dbReference>
<dbReference type="SUPFAM" id="SSF52518">
    <property type="entry name" value="Thiamin diphosphate-binding fold (THDP-binding)"/>
    <property type="match status" value="1"/>
</dbReference>
<dbReference type="InterPro" id="IPR029061">
    <property type="entry name" value="THDP-binding"/>
</dbReference>
<dbReference type="Gene3D" id="3.40.50.970">
    <property type="match status" value="1"/>
</dbReference>
<dbReference type="InterPro" id="IPR019752">
    <property type="entry name" value="Pyrv/ketoisovalerate_OxRed_cat"/>
</dbReference>
<dbReference type="GO" id="GO:0016625">
    <property type="term" value="F:oxidoreductase activity, acting on the aldehyde or oxo group of donors, iron-sulfur protein as acceptor"/>
    <property type="evidence" value="ECO:0007669"/>
    <property type="project" value="UniProtKB-ARBA"/>
</dbReference>
<evidence type="ECO:0000259" key="3">
    <source>
        <dbReference type="Pfam" id="PF02775"/>
    </source>
</evidence>
<proteinExistence type="predicted"/>
<evidence type="ECO:0000256" key="1">
    <source>
        <dbReference type="ARBA" id="ARBA00023002"/>
    </source>
</evidence>
<dbReference type="PANTHER" id="PTHR48084">
    <property type="entry name" value="2-OXOGLUTARATE OXIDOREDUCTASE SUBUNIT KORB-RELATED"/>
    <property type="match status" value="1"/>
</dbReference>
<dbReference type="InterPro" id="IPR011766">
    <property type="entry name" value="TPP_enzyme_TPP-bd"/>
</dbReference>
<protein>
    <submittedName>
        <fullName evidence="4">2-oxoacid:acceptor oxidoreductase family protein</fullName>
    </submittedName>
</protein>
<dbReference type="Proteomes" id="UP000886812">
    <property type="component" value="Unassembled WGS sequence"/>
</dbReference>
<dbReference type="InterPro" id="IPR002869">
    <property type="entry name" value="Pyrv_flavodox_OxRed_cen"/>
</dbReference>
<evidence type="ECO:0000313" key="5">
    <source>
        <dbReference type="Proteomes" id="UP000886812"/>
    </source>
</evidence>
<organism evidence="4 5">
    <name type="scientific">Candidatus Spyradosoma merdigallinarum</name>
    <dbReference type="NCBI Taxonomy" id="2840950"/>
    <lineage>
        <taxon>Bacteria</taxon>
        <taxon>Pseudomonadati</taxon>
        <taxon>Verrucomicrobiota</taxon>
        <taxon>Opitutia</taxon>
        <taxon>Opitutia incertae sedis</taxon>
        <taxon>Candidatus Spyradosoma</taxon>
    </lineage>
</organism>